<dbReference type="PANTHER" id="PTHR43210">
    <property type="entry name" value="DETHIOBIOTIN SYNTHETASE"/>
    <property type="match status" value="1"/>
</dbReference>
<dbReference type="PANTHER" id="PTHR43210:SF5">
    <property type="entry name" value="DETHIOBIOTIN SYNTHETASE"/>
    <property type="match status" value="1"/>
</dbReference>
<dbReference type="AlphaFoldDB" id="A0A364V854"/>
<dbReference type="NCBIfam" id="TIGR00347">
    <property type="entry name" value="bioD"/>
    <property type="match status" value="1"/>
</dbReference>
<dbReference type="GO" id="GO:0004141">
    <property type="term" value="F:dethiobiotin synthase activity"/>
    <property type="evidence" value="ECO:0007669"/>
    <property type="project" value="UniProtKB-UniRule"/>
</dbReference>
<keyword evidence="1" id="KW-0460">Magnesium</keyword>
<comment type="catalytic activity">
    <reaction evidence="1">
        <text>(7R,8S)-7,8-diammoniononanoate + CO2 + ATP = (4R,5S)-dethiobiotin + ADP + phosphate + 3 H(+)</text>
        <dbReference type="Rhea" id="RHEA:15805"/>
        <dbReference type="ChEBI" id="CHEBI:15378"/>
        <dbReference type="ChEBI" id="CHEBI:16526"/>
        <dbReference type="ChEBI" id="CHEBI:30616"/>
        <dbReference type="ChEBI" id="CHEBI:43474"/>
        <dbReference type="ChEBI" id="CHEBI:149469"/>
        <dbReference type="ChEBI" id="CHEBI:149473"/>
        <dbReference type="ChEBI" id="CHEBI:456216"/>
        <dbReference type="EC" id="6.3.3.3"/>
    </reaction>
</comment>
<feature type="binding site" evidence="1">
    <location>
        <position position="200"/>
    </location>
    <ligand>
        <name>ATP</name>
        <dbReference type="ChEBI" id="CHEBI:30616"/>
    </ligand>
</feature>
<dbReference type="CDD" id="cd03109">
    <property type="entry name" value="DTBS"/>
    <property type="match status" value="1"/>
</dbReference>
<feature type="active site" evidence="1">
    <location>
        <position position="36"/>
    </location>
</feature>
<feature type="binding site" evidence="1">
    <location>
        <position position="109"/>
    </location>
    <ligand>
        <name>Mg(2+)</name>
        <dbReference type="ChEBI" id="CHEBI:18420"/>
    </ligand>
</feature>
<dbReference type="GO" id="GO:0005829">
    <property type="term" value="C:cytosol"/>
    <property type="evidence" value="ECO:0007669"/>
    <property type="project" value="TreeGrafter"/>
</dbReference>
<dbReference type="EMBL" id="QHCV01000009">
    <property type="protein sequence ID" value="RAV32819.1"/>
    <property type="molecule type" value="Genomic_DNA"/>
</dbReference>
<comment type="pathway">
    <text evidence="1">Cofactor biosynthesis; biotin biosynthesis; biotin from 7,8-diaminononanoate: step 1/2.</text>
</comment>
<sequence>MILCVTGTGTDVGKTVATAALAANYRANGYRVEVVKPAQTGTAQGDSDAREITRLTGITRVHTFAGYPEPLAPVPAARRAGMAFLDRGEVVERIRQLDAASPKCCVLVEGAGGVLVELGPGWTIADAALDLGAPVVVVTSTGLGSLNLAGLTVEALAHRGVVCAGLIGGSTPADPGLATRSTLEGLRDLGGVQWLGSIPEGAGRLSREGFAAGAGEWLRLPGAQ</sequence>
<dbReference type="Pfam" id="PF13500">
    <property type="entry name" value="AAA_26"/>
    <property type="match status" value="1"/>
</dbReference>
<gene>
    <name evidence="1" type="primary">bioD</name>
    <name evidence="2" type="ORF">DLJ54_01565</name>
</gene>
<dbReference type="GO" id="GO:0000287">
    <property type="term" value="F:magnesium ion binding"/>
    <property type="evidence" value="ECO:0007669"/>
    <property type="project" value="UniProtKB-UniRule"/>
</dbReference>
<keyword evidence="1" id="KW-0963">Cytoplasm</keyword>
<evidence type="ECO:0000313" key="2">
    <source>
        <dbReference type="EMBL" id="RAV32819.1"/>
    </source>
</evidence>
<evidence type="ECO:0000256" key="1">
    <source>
        <dbReference type="HAMAP-Rule" id="MF_00336"/>
    </source>
</evidence>
<comment type="function">
    <text evidence="1">Catalyzes a mechanistically unusual reaction, the ATP-dependent insertion of CO2 between the N7 and N8 nitrogen atoms of 7,8-diaminopelargonic acid (DAPA, also called 7,8-diammoniononanoate) to form a ureido ring.</text>
</comment>
<feature type="binding site" evidence="1">
    <location>
        <begin position="169"/>
        <end position="170"/>
    </location>
    <ligand>
        <name>ATP</name>
        <dbReference type="ChEBI" id="CHEBI:30616"/>
    </ligand>
</feature>
<proteinExistence type="inferred from homology"/>
<feature type="binding site" evidence="1">
    <location>
        <position position="40"/>
    </location>
    <ligand>
        <name>substrate</name>
    </ligand>
</feature>
<evidence type="ECO:0000313" key="3">
    <source>
        <dbReference type="Proteomes" id="UP000251577"/>
    </source>
</evidence>
<dbReference type="HAMAP" id="MF_00336">
    <property type="entry name" value="BioD"/>
    <property type="match status" value="1"/>
</dbReference>
<comment type="cofactor">
    <cofactor evidence="1">
        <name>Mg(2+)</name>
        <dbReference type="ChEBI" id="CHEBI:18420"/>
    </cofactor>
</comment>
<feature type="binding site" evidence="1">
    <location>
        <begin position="11"/>
        <end position="16"/>
    </location>
    <ligand>
        <name>ATP</name>
        <dbReference type="ChEBI" id="CHEBI:30616"/>
    </ligand>
</feature>
<keyword evidence="1" id="KW-0436">Ligase</keyword>
<dbReference type="Proteomes" id="UP000251577">
    <property type="component" value="Unassembled WGS sequence"/>
</dbReference>
<comment type="similarity">
    <text evidence="1">Belongs to the dethiobiotin synthetase family.</text>
</comment>
<keyword evidence="1" id="KW-0479">Metal-binding</keyword>
<dbReference type="UniPathway" id="UPA00078">
    <property type="reaction ID" value="UER00161"/>
</dbReference>
<keyword evidence="1" id="KW-0093">Biotin biosynthesis</keyword>
<dbReference type="InterPro" id="IPR027417">
    <property type="entry name" value="P-loop_NTPase"/>
</dbReference>
<dbReference type="Gene3D" id="3.40.50.300">
    <property type="entry name" value="P-loop containing nucleotide triphosphate hydrolases"/>
    <property type="match status" value="1"/>
</dbReference>
<comment type="subunit">
    <text evidence="1">Homodimer.</text>
</comment>
<accession>A0A364V854</accession>
<dbReference type="SUPFAM" id="SSF52540">
    <property type="entry name" value="P-loop containing nucleoside triphosphate hydrolases"/>
    <property type="match status" value="1"/>
</dbReference>
<feature type="binding site" evidence="1">
    <location>
        <position position="15"/>
    </location>
    <ligand>
        <name>Mg(2+)</name>
        <dbReference type="ChEBI" id="CHEBI:18420"/>
    </ligand>
</feature>
<dbReference type="EC" id="6.3.3.3" evidence="1"/>
<dbReference type="PIRSF" id="PIRSF006755">
    <property type="entry name" value="DTB_synth"/>
    <property type="match status" value="1"/>
</dbReference>
<comment type="caution">
    <text evidence="1">Lacks conserved residue(s) required for the propagation of feature annotation.</text>
</comment>
<dbReference type="RefSeq" id="WP_113630116.1">
    <property type="nucleotide sequence ID" value="NZ_QHCV01000009.1"/>
</dbReference>
<keyword evidence="3" id="KW-1185">Reference proteome</keyword>
<dbReference type="GO" id="GO:0009102">
    <property type="term" value="P:biotin biosynthetic process"/>
    <property type="evidence" value="ECO:0007669"/>
    <property type="project" value="UniProtKB-UniRule"/>
</dbReference>
<dbReference type="InterPro" id="IPR004472">
    <property type="entry name" value="DTB_synth_BioD"/>
</dbReference>
<feature type="binding site" evidence="1">
    <location>
        <position position="48"/>
    </location>
    <ligand>
        <name>Mg(2+)</name>
        <dbReference type="ChEBI" id="CHEBI:18420"/>
    </ligand>
</feature>
<comment type="subcellular location">
    <subcellularLocation>
        <location evidence="1">Cytoplasm</location>
    </subcellularLocation>
</comment>
<reference evidence="2 3" key="1">
    <citation type="journal article" date="2018" name="Syst. Appl. Microbiol.">
        <title>Corynebacterium heidelbergense sp. nov., isolated from the preen glands of Egyptian geese (Alopochen aegyptiacus).</title>
        <authorList>
            <person name="Braun M.S."/>
            <person name="Wang E."/>
            <person name="Zimmermann S."/>
            <person name="Wink M."/>
        </authorList>
    </citation>
    <scope>NUCLEOTIDE SEQUENCE [LARGE SCALE GENOMIC DNA]</scope>
    <source>
        <strain evidence="2 3">647</strain>
    </source>
</reference>
<feature type="binding site" evidence="1">
    <location>
        <position position="48"/>
    </location>
    <ligand>
        <name>ATP</name>
        <dbReference type="ChEBI" id="CHEBI:30616"/>
    </ligand>
</feature>
<keyword evidence="1" id="KW-0067">ATP-binding</keyword>
<organism evidence="2 3">
    <name type="scientific">Corynebacterium heidelbergense</name>
    <dbReference type="NCBI Taxonomy" id="2055947"/>
    <lineage>
        <taxon>Bacteria</taxon>
        <taxon>Bacillati</taxon>
        <taxon>Actinomycetota</taxon>
        <taxon>Actinomycetes</taxon>
        <taxon>Mycobacteriales</taxon>
        <taxon>Corynebacteriaceae</taxon>
        <taxon>Corynebacterium</taxon>
    </lineage>
</organism>
<protein>
    <recommendedName>
        <fullName evidence="1">ATP-dependent dethiobiotin synthetase BioD</fullName>
        <ecNumber evidence="1">6.3.3.3</ecNumber>
    </recommendedName>
    <alternativeName>
        <fullName evidence="1">DTB synthetase</fullName>
        <shortName evidence="1">DTBS</shortName>
    </alternativeName>
    <alternativeName>
        <fullName evidence="1">Dethiobiotin synthase</fullName>
    </alternativeName>
</protein>
<feature type="binding site" evidence="1">
    <location>
        <begin position="109"/>
        <end position="112"/>
    </location>
    <ligand>
        <name>ATP</name>
        <dbReference type="ChEBI" id="CHEBI:30616"/>
    </ligand>
</feature>
<name>A0A364V854_9CORY</name>
<dbReference type="GO" id="GO:0005524">
    <property type="term" value="F:ATP binding"/>
    <property type="evidence" value="ECO:0007669"/>
    <property type="project" value="UniProtKB-UniRule"/>
</dbReference>
<keyword evidence="1" id="KW-0547">Nucleotide-binding</keyword>
<comment type="caution">
    <text evidence="2">The sequence shown here is derived from an EMBL/GenBank/DDBJ whole genome shotgun (WGS) entry which is preliminary data.</text>
</comment>